<feature type="transmembrane region" description="Helical" evidence="10">
    <location>
        <begin position="286"/>
        <end position="304"/>
    </location>
</feature>
<dbReference type="InterPro" id="IPR004117">
    <property type="entry name" value="7tm6_olfct_rcpt"/>
</dbReference>
<comment type="subcellular location">
    <subcellularLocation>
        <location evidence="1 10">Cell membrane</location>
        <topology evidence="1 10">Multi-pass membrane protein</topology>
    </subcellularLocation>
</comment>
<evidence type="ECO:0000256" key="2">
    <source>
        <dbReference type="ARBA" id="ARBA00022475"/>
    </source>
</evidence>
<comment type="caution">
    <text evidence="10">Lacks conserved residue(s) required for the propagation of feature annotation.</text>
</comment>
<feature type="transmembrane region" description="Helical" evidence="10">
    <location>
        <begin position="176"/>
        <end position="204"/>
    </location>
</feature>
<evidence type="ECO:0000256" key="9">
    <source>
        <dbReference type="ARBA" id="ARBA00023224"/>
    </source>
</evidence>
<dbReference type="EnsemblMetazoa" id="LLOJ010699-RA">
    <property type="protein sequence ID" value="LLOJ010699-PA"/>
    <property type="gene ID" value="LLOJ010699"/>
</dbReference>
<feature type="transmembrane region" description="Helical" evidence="10">
    <location>
        <begin position="71"/>
        <end position="89"/>
    </location>
</feature>
<dbReference type="Pfam" id="PF02949">
    <property type="entry name" value="7tm_6"/>
    <property type="match status" value="1"/>
</dbReference>
<keyword evidence="2" id="KW-1003">Cell membrane</keyword>
<evidence type="ECO:0000256" key="8">
    <source>
        <dbReference type="ARBA" id="ARBA00023170"/>
    </source>
</evidence>
<evidence type="ECO:0000256" key="3">
    <source>
        <dbReference type="ARBA" id="ARBA00022606"/>
    </source>
</evidence>
<organism evidence="11 12">
    <name type="scientific">Lutzomyia longipalpis</name>
    <name type="common">Sand fly</name>
    <dbReference type="NCBI Taxonomy" id="7200"/>
    <lineage>
        <taxon>Eukaryota</taxon>
        <taxon>Metazoa</taxon>
        <taxon>Ecdysozoa</taxon>
        <taxon>Arthropoda</taxon>
        <taxon>Hexapoda</taxon>
        <taxon>Insecta</taxon>
        <taxon>Pterygota</taxon>
        <taxon>Neoptera</taxon>
        <taxon>Endopterygota</taxon>
        <taxon>Diptera</taxon>
        <taxon>Nematocera</taxon>
        <taxon>Psychodoidea</taxon>
        <taxon>Psychodidae</taxon>
        <taxon>Lutzomyia</taxon>
        <taxon>Lutzomyia</taxon>
    </lineage>
</organism>
<evidence type="ECO:0000256" key="6">
    <source>
        <dbReference type="ARBA" id="ARBA00022989"/>
    </source>
</evidence>
<keyword evidence="12" id="KW-1185">Reference proteome</keyword>
<dbReference type="GO" id="GO:0005549">
    <property type="term" value="F:odorant binding"/>
    <property type="evidence" value="ECO:0007669"/>
    <property type="project" value="InterPro"/>
</dbReference>
<accession>A0A240SXQ4</accession>
<dbReference type="VEuPathDB" id="VectorBase:LLOJ010699"/>
<keyword evidence="4 10" id="KW-0812">Transmembrane</keyword>
<evidence type="ECO:0000256" key="1">
    <source>
        <dbReference type="ARBA" id="ARBA00004651"/>
    </source>
</evidence>
<evidence type="ECO:0000313" key="11">
    <source>
        <dbReference type="EnsemblMetazoa" id="LLOJ010699-PA"/>
    </source>
</evidence>
<keyword evidence="5 10" id="KW-0552">Olfaction</keyword>
<dbReference type="EMBL" id="AJWK01027210">
    <property type="status" value="NOT_ANNOTATED_CDS"/>
    <property type="molecule type" value="Genomic_DNA"/>
</dbReference>
<dbReference type="GO" id="GO:0004984">
    <property type="term" value="F:olfactory receptor activity"/>
    <property type="evidence" value="ECO:0007669"/>
    <property type="project" value="InterPro"/>
</dbReference>
<reference evidence="11" key="1">
    <citation type="submission" date="2020-05" db="UniProtKB">
        <authorList>
            <consortium name="EnsemblMetazoa"/>
        </authorList>
    </citation>
    <scope>IDENTIFICATION</scope>
    <source>
        <strain evidence="11">Jacobina</strain>
    </source>
</reference>
<keyword evidence="6 10" id="KW-1133">Transmembrane helix</keyword>
<dbReference type="GO" id="GO:0005886">
    <property type="term" value="C:plasma membrane"/>
    <property type="evidence" value="ECO:0007669"/>
    <property type="project" value="UniProtKB-SubCell"/>
</dbReference>
<keyword evidence="7 10" id="KW-0472">Membrane</keyword>
<keyword evidence="3 10" id="KW-0716">Sensory transduction</keyword>
<name>A0A240SXQ4_LUTLO</name>
<dbReference type="PANTHER" id="PTHR21137:SF35">
    <property type="entry name" value="ODORANT RECEPTOR 19A-RELATED"/>
    <property type="match status" value="1"/>
</dbReference>
<proteinExistence type="inferred from homology"/>
<evidence type="ECO:0000313" key="12">
    <source>
        <dbReference type="Proteomes" id="UP000092461"/>
    </source>
</evidence>
<protein>
    <recommendedName>
        <fullName evidence="10">Odorant receptor</fullName>
    </recommendedName>
</protein>
<feature type="transmembrane region" description="Helical" evidence="10">
    <location>
        <begin position="35"/>
        <end position="56"/>
    </location>
</feature>
<dbReference type="GO" id="GO:0007165">
    <property type="term" value="P:signal transduction"/>
    <property type="evidence" value="ECO:0007669"/>
    <property type="project" value="UniProtKB-KW"/>
</dbReference>
<feature type="transmembrane region" description="Helical" evidence="10">
    <location>
        <begin position="256"/>
        <end position="274"/>
    </location>
</feature>
<feature type="transmembrane region" description="Helical" evidence="10">
    <location>
        <begin position="356"/>
        <end position="374"/>
    </location>
</feature>
<dbReference type="PANTHER" id="PTHR21137">
    <property type="entry name" value="ODORANT RECEPTOR"/>
    <property type="match status" value="1"/>
</dbReference>
<sequence length="376" mass="43678">MAVQLEEFTKNKPNFDFQISILTFNIFSSSPKECLFNYFVAIYNIIALPLVLLHLFNTFNGEINENIMNSILYAIGMFLYLIKSTFGAYQRKKIHELREKIDNLFNTKEADGDLQEILEERLKYSVNIWKLCTRWGLRLVFLCTLIYGLKMRLNTKIGLIVDIPFTNITSPVRKEALLCVQAALIVLMGYVFITMELAVLFLGVPIASEMNILEDFIRISNEKFKLTPNFFRQLIEKHCNVFGNVNLLNEAFSEMTFIQFFSSIVVFLVAFLFLRKNTEQIENYMLCLCALMQLLPLCLLGQYIKVKTDKLSDTLYLINWYELSLKDQKTFLIILGMAQREYGLKAAGMYEVNLNTFIQIVKLAFSYCTILYTFST</sequence>
<comment type="similarity">
    <text evidence="10">Belongs to the insect chemoreceptor superfamily. Heteromeric odorant receptor channel (TC 1.A.69) family.</text>
</comment>
<evidence type="ECO:0000256" key="10">
    <source>
        <dbReference type="RuleBase" id="RU351113"/>
    </source>
</evidence>
<keyword evidence="8 10" id="KW-0675">Receptor</keyword>
<keyword evidence="9 10" id="KW-0807">Transducer</keyword>
<dbReference type="Proteomes" id="UP000092461">
    <property type="component" value="Unassembled WGS sequence"/>
</dbReference>
<evidence type="ECO:0000256" key="7">
    <source>
        <dbReference type="ARBA" id="ARBA00023136"/>
    </source>
</evidence>
<dbReference type="VEuPathDB" id="VectorBase:LLONM1_005761"/>
<evidence type="ECO:0000256" key="4">
    <source>
        <dbReference type="ARBA" id="ARBA00022692"/>
    </source>
</evidence>
<dbReference type="AlphaFoldDB" id="A0A240SXQ4"/>
<evidence type="ECO:0000256" key="5">
    <source>
        <dbReference type="ARBA" id="ARBA00022725"/>
    </source>
</evidence>